<dbReference type="PIRSF" id="PIRSF001467">
    <property type="entry name" value="Peptidylpro_ismrse"/>
    <property type="match status" value="1"/>
</dbReference>
<comment type="catalytic activity">
    <reaction evidence="1 5">
        <text>[protein]-peptidylproline (omega=180) = [protein]-peptidylproline (omega=0)</text>
        <dbReference type="Rhea" id="RHEA:16237"/>
        <dbReference type="Rhea" id="RHEA-COMP:10747"/>
        <dbReference type="Rhea" id="RHEA-COMP:10748"/>
        <dbReference type="ChEBI" id="CHEBI:83833"/>
        <dbReference type="ChEBI" id="CHEBI:83834"/>
        <dbReference type="EC" id="5.2.1.8"/>
    </reaction>
</comment>
<dbReference type="SUPFAM" id="SSF50891">
    <property type="entry name" value="Cyclophilin-like"/>
    <property type="match status" value="1"/>
</dbReference>
<dbReference type="EMBL" id="OZ075111">
    <property type="protein sequence ID" value="CAL4885861.1"/>
    <property type="molecule type" value="Genomic_DNA"/>
</dbReference>
<dbReference type="PANTHER" id="PTHR11071:SF561">
    <property type="entry name" value="PEPTIDYL-PROLYL CIS-TRANS ISOMERASE D-RELATED"/>
    <property type="match status" value="1"/>
</dbReference>
<evidence type="ECO:0000256" key="4">
    <source>
        <dbReference type="ARBA" id="ARBA00023235"/>
    </source>
</evidence>
<dbReference type="InterPro" id="IPR002130">
    <property type="entry name" value="Cyclophilin-type_PPIase_dom"/>
</dbReference>
<dbReference type="InterPro" id="IPR029000">
    <property type="entry name" value="Cyclophilin-like_dom_sf"/>
</dbReference>
<dbReference type="Proteomes" id="UP001497457">
    <property type="component" value="Chromosome 1b"/>
</dbReference>
<dbReference type="PROSITE" id="PS50072">
    <property type="entry name" value="CSA_PPIASE_2"/>
    <property type="match status" value="1"/>
</dbReference>
<dbReference type="PRINTS" id="PR00153">
    <property type="entry name" value="CSAPPISMRASE"/>
</dbReference>
<evidence type="ECO:0000256" key="5">
    <source>
        <dbReference type="RuleBase" id="RU363019"/>
    </source>
</evidence>
<comment type="function">
    <text evidence="5">PPIases accelerate the folding of proteins. It catalyzes the cis-trans isomerization of proline imidic peptide bonds in oligopeptides.</text>
</comment>
<accession>A0ABC8V8B5</accession>
<evidence type="ECO:0000259" key="6">
    <source>
        <dbReference type="PROSITE" id="PS50072"/>
    </source>
</evidence>
<protein>
    <recommendedName>
        <fullName evidence="5">Peptidyl-prolyl cis-trans isomerase</fullName>
        <shortName evidence="5">PPIase</shortName>
        <ecNumber evidence="5">5.2.1.8</ecNumber>
    </recommendedName>
</protein>
<dbReference type="EC" id="5.2.1.8" evidence="5"/>
<sequence length="181" mass="19855">MAHKPTVYFQLCVGGKDTYNILMDLFSDVVPKTAENFRALCTGEKGEGKFGKKLHFKGSVFHSIIPGHMWQGGDFINGNGTGGESIYGETFPDENFDLQHDQPWLLSMANGPPDTNSSQFFITSVPAPWLDDNHVVFGRVLSGKDSLKAIEDMVGSRSGTPSAEVKIVACDEIKKVGPRRF</sequence>
<proteinExistence type="inferred from homology"/>
<name>A0ABC8V8B5_9POAL</name>
<comment type="similarity">
    <text evidence="2 5">Belongs to the cyclophilin-type PPIase family.</text>
</comment>
<dbReference type="Gene3D" id="2.40.100.10">
    <property type="entry name" value="Cyclophilin-like"/>
    <property type="match status" value="1"/>
</dbReference>
<dbReference type="PANTHER" id="PTHR11071">
    <property type="entry name" value="PEPTIDYL-PROLYL CIS-TRANS ISOMERASE"/>
    <property type="match status" value="1"/>
</dbReference>
<keyword evidence="3 5" id="KW-0697">Rotamase</keyword>
<feature type="domain" description="PPIase cyclophilin-type" evidence="6">
    <location>
        <begin position="8"/>
        <end position="172"/>
    </location>
</feature>
<dbReference type="FunFam" id="2.40.100.10:FF:000025">
    <property type="entry name" value="Peptidyl-prolyl cis-trans isomerase CYP19-2"/>
    <property type="match status" value="1"/>
</dbReference>
<evidence type="ECO:0000256" key="1">
    <source>
        <dbReference type="ARBA" id="ARBA00000971"/>
    </source>
</evidence>
<evidence type="ECO:0000256" key="3">
    <source>
        <dbReference type="ARBA" id="ARBA00023110"/>
    </source>
</evidence>
<keyword evidence="4 5" id="KW-0413">Isomerase</keyword>
<evidence type="ECO:0000313" key="7">
    <source>
        <dbReference type="EMBL" id="CAL4885861.1"/>
    </source>
</evidence>
<dbReference type="GO" id="GO:0003755">
    <property type="term" value="F:peptidyl-prolyl cis-trans isomerase activity"/>
    <property type="evidence" value="ECO:0007669"/>
    <property type="project" value="UniProtKB-UniRule"/>
</dbReference>
<evidence type="ECO:0000256" key="2">
    <source>
        <dbReference type="ARBA" id="ARBA00007365"/>
    </source>
</evidence>
<dbReference type="InterPro" id="IPR024936">
    <property type="entry name" value="Cyclophilin-type_PPIase"/>
</dbReference>
<keyword evidence="8" id="KW-1185">Reference proteome</keyword>
<dbReference type="AlphaFoldDB" id="A0ABC8V8B5"/>
<gene>
    <name evidence="7" type="ORF">URODEC1_LOCUS789</name>
</gene>
<reference evidence="7" key="1">
    <citation type="submission" date="2024-10" db="EMBL/GenBank/DDBJ databases">
        <authorList>
            <person name="Ryan C."/>
        </authorList>
    </citation>
    <scope>NUCLEOTIDE SEQUENCE [LARGE SCALE GENOMIC DNA]</scope>
</reference>
<dbReference type="Pfam" id="PF00160">
    <property type="entry name" value="Pro_isomerase"/>
    <property type="match status" value="1"/>
</dbReference>
<organism evidence="7 8">
    <name type="scientific">Urochloa decumbens</name>
    <dbReference type="NCBI Taxonomy" id="240449"/>
    <lineage>
        <taxon>Eukaryota</taxon>
        <taxon>Viridiplantae</taxon>
        <taxon>Streptophyta</taxon>
        <taxon>Embryophyta</taxon>
        <taxon>Tracheophyta</taxon>
        <taxon>Spermatophyta</taxon>
        <taxon>Magnoliopsida</taxon>
        <taxon>Liliopsida</taxon>
        <taxon>Poales</taxon>
        <taxon>Poaceae</taxon>
        <taxon>PACMAD clade</taxon>
        <taxon>Panicoideae</taxon>
        <taxon>Panicodae</taxon>
        <taxon>Paniceae</taxon>
        <taxon>Melinidinae</taxon>
        <taxon>Urochloa</taxon>
    </lineage>
</organism>
<evidence type="ECO:0000313" key="8">
    <source>
        <dbReference type="Proteomes" id="UP001497457"/>
    </source>
</evidence>